<dbReference type="AlphaFoldDB" id="A0A318XHX1"/>
<keyword evidence="7 14" id="KW-0274">FAD</keyword>
<evidence type="ECO:0000256" key="7">
    <source>
        <dbReference type="ARBA" id="ARBA00022827"/>
    </source>
</evidence>
<dbReference type="NCBIfam" id="TIGR01350">
    <property type="entry name" value="lipoamide_DH"/>
    <property type="match status" value="1"/>
</dbReference>
<feature type="domain" description="Pyridine nucleotide-disulphide oxidoreductase dimerisation" evidence="17">
    <location>
        <begin position="343"/>
        <end position="452"/>
    </location>
</feature>
<dbReference type="InterPro" id="IPR036188">
    <property type="entry name" value="FAD/NAD-bd_sf"/>
</dbReference>
<keyword evidence="20" id="KW-1185">Reference proteome</keyword>
<comment type="catalytic activity">
    <reaction evidence="12 16">
        <text>N(6)-[(R)-dihydrolipoyl]-L-lysyl-[protein] + NAD(+) = N(6)-[(R)-lipoyl]-L-lysyl-[protein] + NADH + H(+)</text>
        <dbReference type="Rhea" id="RHEA:15045"/>
        <dbReference type="Rhea" id="RHEA-COMP:10474"/>
        <dbReference type="Rhea" id="RHEA-COMP:10475"/>
        <dbReference type="ChEBI" id="CHEBI:15378"/>
        <dbReference type="ChEBI" id="CHEBI:57540"/>
        <dbReference type="ChEBI" id="CHEBI:57945"/>
        <dbReference type="ChEBI" id="CHEBI:83099"/>
        <dbReference type="ChEBI" id="CHEBI:83100"/>
        <dbReference type="EC" id="1.8.1.4"/>
    </reaction>
</comment>
<dbReference type="SUPFAM" id="SSF55424">
    <property type="entry name" value="FAD/NAD-linked reductases, dimerisation (C-terminal) domain"/>
    <property type="match status" value="1"/>
</dbReference>
<feature type="binding site" evidence="14">
    <location>
        <position position="309"/>
    </location>
    <ligand>
        <name>FAD</name>
        <dbReference type="ChEBI" id="CHEBI:57692"/>
    </ligand>
</feature>
<gene>
    <name evidence="19" type="ORF">LY28_03411</name>
</gene>
<evidence type="ECO:0000256" key="13">
    <source>
        <dbReference type="PIRSR" id="PIRSR000350-2"/>
    </source>
</evidence>
<feature type="binding site" evidence="14">
    <location>
        <position position="50"/>
    </location>
    <ligand>
        <name>FAD</name>
        <dbReference type="ChEBI" id="CHEBI:57692"/>
    </ligand>
</feature>
<evidence type="ECO:0000256" key="1">
    <source>
        <dbReference type="ARBA" id="ARBA00004496"/>
    </source>
</evidence>
<dbReference type="OrthoDB" id="9807946at2"/>
<dbReference type="InterPro" id="IPR023753">
    <property type="entry name" value="FAD/NAD-binding_dom"/>
</dbReference>
<evidence type="ECO:0000259" key="18">
    <source>
        <dbReference type="Pfam" id="PF07992"/>
    </source>
</evidence>
<dbReference type="InterPro" id="IPR016156">
    <property type="entry name" value="FAD/NAD-linked_Rdtase_dimer_sf"/>
</dbReference>
<dbReference type="FunFam" id="3.30.390.30:FF:000001">
    <property type="entry name" value="Dihydrolipoyl dehydrogenase"/>
    <property type="match status" value="1"/>
</dbReference>
<organism evidence="19 20">
    <name type="scientific">Ruminiclostridium sufflavum DSM 19573</name>
    <dbReference type="NCBI Taxonomy" id="1121337"/>
    <lineage>
        <taxon>Bacteria</taxon>
        <taxon>Bacillati</taxon>
        <taxon>Bacillota</taxon>
        <taxon>Clostridia</taxon>
        <taxon>Eubacteriales</taxon>
        <taxon>Oscillospiraceae</taxon>
        <taxon>Ruminiclostridium</taxon>
    </lineage>
</organism>
<dbReference type="Gene3D" id="3.50.50.60">
    <property type="entry name" value="FAD/NAD(P)-binding domain"/>
    <property type="match status" value="2"/>
</dbReference>
<evidence type="ECO:0000256" key="11">
    <source>
        <dbReference type="ARBA" id="ARBA00023284"/>
    </source>
</evidence>
<dbReference type="PANTHER" id="PTHR22912">
    <property type="entry name" value="DISULFIDE OXIDOREDUCTASE"/>
    <property type="match status" value="1"/>
</dbReference>
<accession>A0A318XHX1</accession>
<protein>
    <recommendedName>
        <fullName evidence="4 16">Dihydrolipoyl dehydrogenase</fullName>
        <ecNumber evidence="3 16">1.8.1.4</ecNumber>
    </recommendedName>
</protein>
<evidence type="ECO:0000256" key="9">
    <source>
        <dbReference type="ARBA" id="ARBA00023027"/>
    </source>
</evidence>
<keyword evidence="8 16" id="KW-0560">Oxidoreductase</keyword>
<keyword evidence="10" id="KW-1015">Disulfide bond</keyword>
<dbReference type="SUPFAM" id="SSF51905">
    <property type="entry name" value="FAD/NAD(P)-binding domain"/>
    <property type="match status" value="1"/>
</dbReference>
<dbReference type="PRINTS" id="PR00368">
    <property type="entry name" value="FADPNR"/>
</dbReference>
<dbReference type="GO" id="GO:0006103">
    <property type="term" value="P:2-oxoglutarate metabolic process"/>
    <property type="evidence" value="ECO:0007669"/>
    <property type="project" value="TreeGrafter"/>
</dbReference>
<keyword evidence="9 14" id="KW-0520">NAD</keyword>
<feature type="active site" description="Proton acceptor" evidence="13">
    <location>
        <position position="442"/>
    </location>
</feature>
<keyword evidence="5" id="KW-0963">Cytoplasm</keyword>
<dbReference type="GO" id="GO:0050660">
    <property type="term" value="F:flavin adenine dinucleotide binding"/>
    <property type="evidence" value="ECO:0007669"/>
    <property type="project" value="InterPro"/>
</dbReference>
<comment type="caution">
    <text evidence="19">The sequence shown here is derived from an EMBL/GenBank/DDBJ whole genome shotgun (WGS) entry which is preliminary data.</text>
</comment>
<dbReference type="EMBL" id="QKMR01000027">
    <property type="protein sequence ID" value="PYG84953.1"/>
    <property type="molecule type" value="Genomic_DNA"/>
</dbReference>
<dbReference type="EC" id="1.8.1.4" evidence="3 16"/>
<reference evidence="19 20" key="1">
    <citation type="submission" date="2018-06" db="EMBL/GenBank/DDBJ databases">
        <title>Genomic Encyclopedia of Type Strains, Phase I: the one thousand microbial genomes (KMG-I) project.</title>
        <authorList>
            <person name="Kyrpides N."/>
        </authorList>
    </citation>
    <scope>NUCLEOTIDE SEQUENCE [LARGE SCALE GENOMIC DNA]</scope>
    <source>
        <strain evidence="19 20">DSM 19573</strain>
    </source>
</reference>
<dbReference type="InterPro" id="IPR050151">
    <property type="entry name" value="Class-I_Pyr_Nuc-Dis_Oxidored"/>
</dbReference>
<name>A0A318XHX1_9FIRM</name>
<dbReference type="GO" id="GO:0004148">
    <property type="term" value="F:dihydrolipoyl dehydrogenase (NADH) activity"/>
    <property type="evidence" value="ECO:0007669"/>
    <property type="project" value="UniProtKB-EC"/>
</dbReference>
<dbReference type="PANTHER" id="PTHR22912:SF217">
    <property type="entry name" value="DIHYDROLIPOYL DEHYDROGENASE"/>
    <property type="match status" value="1"/>
</dbReference>
<dbReference type="Pfam" id="PF07992">
    <property type="entry name" value="Pyr_redox_2"/>
    <property type="match status" value="1"/>
</dbReference>
<dbReference type="Proteomes" id="UP000248132">
    <property type="component" value="Unassembled WGS sequence"/>
</dbReference>
<evidence type="ECO:0000256" key="4">
    <source>
        <dbReference type="ARBA" id="ARBA00016961"/>
    </source>
</evidence>
<comment type="cofactor">
    <cofactor evidence="14 16">
        <name>FAD</name>
        <dbReference type="ChEBI" id="CHEBI:57692"/>
    </cofactor>
    <text evidence="14 16">Binds 1 FAD per subunit.</text>
</comment>
<evidence type="ECO:0000256" key="5">
    <source>
        <dbReference type="ARBA" id="ARBA00022490"/>
    </source>
</evidence>
<dbReference type="GO" id="GO:0005737">
    <property type="term" value="C:cytoplasm"/>
    <property type="evidence" value="ECO:0007669"/>
    <property type="project" value="UniProtKB-SubCell"/>
</dbReference>
<evidence type="ECO:0000256" key="14">
    <source>
        <dbReference type="PIRSR" id="PIRSR000350-3"/>
    </source>
</evidence>
<feature type="binding site" evidence="14">
    <location>
        <begin position="183"/>
        <end position="190"/>
    </location>
    <ligand>
        <name>NAD(+)</name>
        <dbReference type="ChEBI" id="CHEBI:57540"/>
    </ligand>
</feature>
<evidence type="ECO:0000256" key="6">
    <source>
        <dbReference type="ARBA" id="ARBA00022630"/>
    </source>
</evidence>
<dbReference type="InterPro" id="IPR006258">
    <property type="entry name" value="Lipoamide_DH"/>
</dbReference>
<feature type="disulfide bond" description="Redox-active" evidence="15">
    <location>
        <begin position="41"/>
        <end position="46"/>
    </location>
</feature>
<evidence type="ECO:0000313" key="20">
    <source>
        <dbReference type="Proteomes" id="UP000248132"/>
    </source>
</evidence>
<keyword evidence="11 16" id="KW-0676">Redox-active center</keyword>
<evidence type="ECO:0000256" key="16">
    <source>
        <dbReference type="RuleBase" id="RU003692"/>
    </source>
</evidence>
<evidence type="ECO:0000256" key="12">
    <source>
        <dbReference type="ARBA" id="ARBA00049187"/>
    </source>
</evidence>
<sequence>MVYDLIILGGGSAGYRAALTFAKQSKGNVLLIEQSELGGVCLNEGCIPTKLLLHSAKVYEAAKKGESLGVVCETLTYNSNQVMNLKANMIGKLKKGINYELKQKNVEVKQGKAHLLKEGNQVYVEIGCLRERYEAKNVLIATGAKPVIPHIQGIERGIAERFVLTSKEILELKDIPDKLVIIGGGVIGLEMATYFSTFGCKVSIVEATPKILGNADNEITRIMLNFYRRRGIEFYLNTKVTTIEEERVLIEEQGNQMQLMADRVLLTVGRRACIDDLGLDEVGIVTEEGFIVVNADGRTNIPGIYAAGDVIGGTMLAHAASKEADICINTILNKAQIKTSANIPSIIYGMPEVAYVGETEESARNKGIDYEVAKLPLGYNGRYMIENGKDDAICKLIISKVNQTLIGVHIIGNSSSEMIYGMAYLINQHVSIHEIKEMIFPHPTVSEIIGEASQLFDV</sequence>
<evidence type="ECO:0000259" key="17">
    <source>
        <dbReference type="Pfam" id="PF02852"/>
    </source>
</evidence>
<evidence type="ECO:0000256" key="3">
    <source>
        <dbReference type="ARBA" id="ARBA00012608"/>
    </source>
</evidence>
<evidence type="ECO:0000313" key="19">
    <source>
        <dbReference type="EMBL" id="PYG84953.1"/>
    </source>
</evidence>
<dbReference type="InterPro" id="IPR012999">
    <property type="entry name" value="Pyr_OxRdtase_I_AS"/>
</dbReference>
<dbReference type="PRINTS" id="PR00411">
    <property type="entry name" value="PNDRDTASEI"/>
</dbReference>
<dbReference type="InterPro" id="IPR004099">
    <property type="entry name" value="Pyr_nucl-diS_OxRdtase_dimer"/>
</dbReference>
<evidence type="ECO:0000256" key="10">
    <source>
        <dbReference type="ARBA" id="ARBA00023157"/>
    </source>
</evidence>
<dbReference type="PROSITE" id="PS00076">
    <property type="entry name" value="PYRIDINE_REDOX_1"/>
    <property type="match status" value="1"/>
</dbReference>
<feature type="binding site" evidence="14">
    <location>
        <position position="206"/>
    </location>
    <ligand>
        <name>NAD(+)</name>
        <dbReference type="ChEBI" id="CHEBI:57540"/>
    </ligand>
</feature>
<feature type="binding site" evidence="14">
    <location>
        <position position="269"/>
    </location>
    <ligand>
        <name>NAD(+)</name>
        <dbReference type="ChEBI" id="CHEBI:57540"/>
    </ligand>
</feature>
<keyword evidence="14" id="KW-0547">Nucleotide-binding</keyword>
<comment type="similarity">
    <text evidence="2 16">Belongs to the class-I pyridine nucleotide-disulfide oxidoreductase family.</text>
</comment>
<dbReference type="RefSeq" id="WP_110463369.1">
    <property type="nucleotide sequence ID" value="NZ_QKMR01000027.1"/>
</dbReference>
<feature type="domain" description="FAD/NAD(P)-binding" evidence="18">
    <location>
        <begin position="3"/>
        <end position="324"/>
    </location>
</feature>
<dbReference type="InterPro" id="IPR001100">
    <property type="entry name" value="Pyr_nuc-diS_OxRdtase"/>
</dbReference>
<evidence type="ECO:0000256" key="15">
    <source>
        <dbReference type="PIRSR" id="PIRSR000350-4"/>
    </source>
</evidence>
<dbReference type="PIRSF" id="PIRSF000350">
    <property type="entry name" value="Mercury_reductase_MerA"/>
    <property type="match status" value="1"/>
</dbReference>
<comment type="subcellular location">
    <subcellularLocation>
        <location evidence="1">Cytoplasm</location>
    </subcellularLocation>
</comment>
<comment type="miscellaneous">
    <text evidence="16">The active site is a redox-active disulfide bond.</text>
</comment>
<dbReference type="Pfam" id="PF02852">
    <property type="entry name" value="Pyr_redox_dim"/>
    <property type="match status" value="1"/>
</dbReference>
<evidence type="ECO:0000256" key="2">
    <source>
        <dbReference type="ARBA" id="ARBA00007532"/>
    </source>
</evidence>
<proteinExistence type="inferred from homology"/>
<keyword evidence="6 16" id="KW-0285">Flavoprotein</keyword>
<feature type="binding site" evidence="14">
    <location>
        <begin position="315"/>
        <end position="318"/>
    </location>
    <ligand>
        <name>FAD</name>
        <dbReference type="ChEBI" id="CHEBI:57692"/>
    </ligand>
</feature>
<dbReference type="Gene3D" id="3.30.390.30">
    <property type="match status" value="1"/>
</dbReference>
<evidence type="ECO:0000256" key="8">
    <source>
        <dbReference type="ARBA" id="ARBA00023002"/>
    </source>
</evidence>